<dbReference type="AlphaFoldDB" id="A0A9Q1CSW6"/>
<dbReference type="OrthoDB" id="10066002at2759"/>
<accession>A0A9Q1CSW6</accession>
<keyword evidence="2" id="KW-1185">Reference proteome</keyword>
<evidence type="ECO:0000313" key="2">
    <source>
        <dbReference type="Proteomes" id="UP001152320"/>
    </source>
</evidence>
<proteinExistence type="predicted"/>
<dbReference type="PANTHER" id="PTHR31025">
    <property type="entry name" value="SI:CH211-196P9.1-RELATED"/>
    <property type="match status" value="1"/>
</dbReference>
<sequence length="259" mass="29282">MFLLFPFLVNCIDDKEAFDLLTPDVPKELIPQIGPRLKFSAKFRNYQKIEQDFRIIYGEETADSFITKGDTCAEKILTFCNSQEISWKPYFSIQLSDDHSLLALQMLPLVLPSGLVRNKRGKNLRASRAEALSAFIDIQPLCTLPLQVGTNLPHYLETCQAERQKTQPYILVLGDRLKPSQTFVVPDGVALEAGTLLKACDICFKAAYILDVHYPKQCQTTWEFIQKYFFQLGDGKGKSITSPGVRTLRTFLEASVESS</sequence>
<gene>
    <name evidence="1" type="ORF">HOLleu_02962</name>
</gene>
<dbReference type="Proteomes" id="UP001152320">
    <property type="component" value="Chromosome 1"/>
</dbReference>
<reference evidence="1" key="1">
    <citation type="submission" date="2021-10" db="EMBL/GenBank/DDBJ databases">
        <title>Tropical sea cucumber genome reveals ecological adaptation and Cuvierian tubules defense mechanism.</title>
        <authorList>
            <person name="Chen T."/>
        </authorList>
    </citation>
    <scope>NUCLEOTIDE SEQUENCE</scope>
    <source>
        <strain evidence="1">Nanhai2018</strain>
        <tissue evidence="1">Muscle</tissue>
    </source>
</reference>
<comment type="caution">
    <text evidence="1">The sequence shown here is derived from an EMBL/GenBank/DDBJ whole genome shotgun (WGS) entry which is preliminary data.</text>
</comment>
<evidence type="ECO:0000313" key="1">
    <source>
        <dbReference type="EMBL" id="KAJ8049974.1"/>
    </source>
</evidence>
<protein>
    <submittedName>
        <fullName evidence="1">Uncharacterized protein</fullName>
    </submittedName>
</protein>
<dbReference type="EMBL" id="JAIZAY010000001">
    <property type="protein sequence ID" value="KAJ8049974.1"/>
    <property type="molecule type" value="Genomic_DNA"/>
</dbReference>
<name>A0A9Q1CSW6_HOLLE</name>
<organism evidence="1 2">
    <name type="scientific">Holothuria leucospilota</name>
    <name type="common">Black long sea cucumber</name>
    <name type="synonym">Mertensiothuria leucospilota</name>
    <dbReference type="NCBI Taxonomy" id="206669"/>
    <lineage>
        <taxon>Eukaryota</taxon>
        <taxon>Metazoa</taxon>
        <taxon>Echinodermata</taxon>
        <taxon>Eleutherozoa</taxon>
        <taxon>Echinozoa</taxon>
        <taxon>Holothuroidea</taxon>
        <taxon>Aspidochirotacea</taxon>
        <taxon>Aspidochirotida</taxon>
        <taxon>Holothuriidae</taxon>
        <taxon>Holothuria</taxon>
    </lineage>
</organism>
<dbReference type="PANTHER" id="PTHR31025:SF9">
    <property type="entry name" value="SI:DKEY-286J15.1"/>
    <property type="match status" value="1"/>
</dbReference>